<dbReference type="PANTHER" id="PTHR24012">
    <property type="entry name" value="RNA BINDING PROTEIN"/>
    <property type="match status" value="1"/>
</dbReference>
<evidence type="ECO:0000259" key="6">
    <source>
        <dbReference type="PROSITE" id="PS50102"/>
    </source>
</evidence>
<keyword evidence="9" id="KW-1185">Reference proteome</keyword>
<dbReference type="OrthoDB" id="19742at2759"/>
<feature type="region of interest" description="Disordered" evidence="5">
    <location>
        <begin position="745"/>
        <end position="775"/>
    </location>
</feature>
<protein>
    <submittedName>
        <fullName evidence="8">PABPC</fullName>
    </submittedName>
</protein>
<dbReference type="SMART" id="SM00517">
    <property type="entry name" value="PolyA"/>
    <property type="match status" value="3"/>
</dbReference>
<evidence type="ECO:0000259" key="7">
    <source>
        <dbReference type="PROSITE" id="PS51309"/>
    </source>
</evidence>
<evidence type="ECO:0000313" key="9">
    <source>
        <dbReference type="Proteomes" id="UP000507470"/>
    </source>
</evidence>
<dbReference type="InterPro" id="IPR012677">
    <property type="entry name" value="Nucleotide-bd_a/b_plait_sf"/>
</dbReference>
<dbReference type="Gene3D" id="3.30.70.330">
    <property type="match status" value="3"/>
</dbReference>
<dbReference type="FunFam" id="1.10.1900.10:FF:000001">
    <property type="entry name" value="Polyadenylate-binding protein"/>
    <property type="match status" value="3"/>
</dbReference>
<evidence type="ECO:0000256" key="3">
    <source>
        <dbReference type="ARBA" id="ARBA00022884"/>
    </source>
</evidence>
<dbReference type="CDD" id="cd12381">
    <property type="entry name" value="RRM4_I_PABPs"/>
    <property type="match status" value="1"/>
</dbReference>
<reference evidence="8 9" key="1">
    <citation type="submission" date="2020-06" db="EMBL/GenBank/DDBJ databases">
        <authorList>
            <person name="Li R."/>
            <person name="Bekaert M."/>
        </authorList>
    </citation>
    <scope>NUCLEOTIDE SEQUENCE [LARGE SCALE GENOMIC DNA]</scope>
    <source>
        <strain evidence="9">wild</strain>
    </source>
</reference>
<dbReference type="Gene3D" id="1.10.1900.10">
    <property type="entry name" value="c-terminal domain of poly(a) binding protein"/>
    <property type="match status" value="3"/>
</dbReference>
<dbReference type="InterPro" id="IPR036053">
    <property type="entry name" value="PABP-dom"/>
</dbReference>
<feature type="domain" description="PABC" evidence="7">
    <location>
        <begin position="812"/>
        <end position="889"/>
    </location>
</feature>
<gene>
    <name evidence="8" type="ORF">MCOR_19962</name>
</gene>
<feature type="domain" description="PABC" evidence="7">
    <location>
        <begin position="117"/>
        <end position="194"/>
    </location>
</feature>
<organism evidence="8 9">
    <name type="scientific">Mytilus coruscus</name>
    <name type="common">Sea mussel</name>
    <dbReference type="NCBI Taxonomy" id="42192"/>
    <lineage>
        <taxon>Eukaryota</taxon>
        <taxon>Metazoa</taxon>
        <taxon>Spiralia</taxon>
        <taxon>Lophotrochozoa</taxon>
        <taxon>Mollusca</taxon>
        <taxon>Bivalvia</taxon>
        <taxon>Autobranchia</taxon>
        <taxon>Pteriomorphia</taxon>
        <taxon>Mytilida</taxon>
        <taxon>Mytiloidea</taxon>
        <taxon>Mytilidae</taxon>
        <taxon>Mytilinae</taxon>
        <taxon>Mytilus</taxon>
    </lineage>
</organism>
<dbReference type="Proteomes" id="UP000507470">
    <property type="component" value="Unassembled WGS sequence"/>
</dbReference>
<evidence type="ECO:0000256" key="5">
    <source>
        <dbReference type="SAM" id="MobiDB-lite"/>
    </source>
</evidence>
<evidence type="ECO:0000256" key="2">
    <source>
        <dbReference type="ARBA" id="ARBA00022737"/>
    </source>
</evidence>
<feature type="domain" description="RRM" evidence="6">
    <location>
        <begin position="320"/>
        <end position="383"/>
    </location>
</feature>
<dbReference type="CDD" id="cd00590">
    <property type="entry name" value="RRM_SF"/>
    <property type="match status" value="1"/>
</dbReference>
<dbReference type="PROSITE" id="PS50102">
    <property type="entry name" value="RRM"/>
    <property type="match status" value="2"/>
</dbReference>
<dbReference type="PROSITE" id="PS51309">
    <property type="entry name" value="PABC"/>
    <property type="match status" value="3"/>
</dbReference>
<sequence>MFPSAVPGYILSTMTQGQGNFYAPTQVPQMKKIPIGIFTTISLNEVSQRFGVRKDHACDFFPADVIISAFNDILYELRSCAHGAGSRWQNCSRANTSSSVTDYEPDAQGAVIKVKEQEPLTYSMFSDPRRKKKKQMLGERLFPLIKSMYPDLAGKITGMLLEIDNSELLHMLENKKSLAAKVREAVAVLQVHQAKETQLPLTATMLADFPQQEHKQMLGERLFTLIQSIYPDLAGKITGMLLEIDNSELLHMLESKESLVSKVQEAVGVLQANKTKEIALTSIEVTSYEGCRGNQIRVDPKQLTTPYSAIEKQAMNSAWSLFSYHSFVCPVLSIRVCRDKITSSSRRYAYVKFQQQGDAERALGTMNYDTIKGRPIRVMWSQRDPSLRKSGVGNVFINFLDKSIDNEALYDTFSAFGNILFCKVKVSNLFIILTLIEYHFKALKSPFFFRFVGRFMNRQERLEIPGDKMKKLNNVDVKNFGDDISEDELKDIFESFGKLISVKAVEDLNGLNIQDRTLFAGKAQTKAKRQAEFKDKFERIRMERINRHQGVNLYVKNLDDNIDDERLRKEFSQFGTITSAKVMSEGGRSKGFGFVCFSSPEEANNAIIQMNGKIVVTKHLYVSVAQRKEDRKAHLTSQYMKRIASIRMQGQPAAGMMSQMFPSAGPGYILPTMTQGQRNFYAPTQVPQMRASPRWPTQLRQPTPASGFQNMPGQQFRTGIPAAAGARQPGQGNIRGGMNARSITVQSGTEQPPRMPQSVPGRGQVHPPAGVMNPASRYSATQMRNPPQAGRQQNMIMPQPPAQGGVIQVQGLEPLTSTMLADAPQQEHKKMLGERLFPLIQSMYPDLAGKITGMLLEKDNSELLHMLESKESLEAKVNEAVAVLQAHQAKEASPATEAAN</sequence>
<dbReference type="Pfam" id="PF00076">
    <property type="entry name" value="RRM_1"/>
    <property type="match status" value="3"/>
</dbReference>
<dbReference type="SUPFAM" id="SSF63570">
    <property type="entry name" value="PABC (PABP) domain"/>
    <property type="match status" value="3"/>
</dbReference>
<comment type="similarity">
    <text evidence="1">Belongs to the polyadenylate-binding protein type-1 family.</text>
</comment>
<dbReference type="Pfam" id="PF00658">
    <property type="entry name" value="MLLE"/>
    <property type="match status" value="3"/>
</dbReference>
<accession>A0A6J8BKM0</accession>
<dbReference type="InterPro" id="IPR002004">
    <property type="entry name" value="PABP_HYD_C"/>
</dbReference>
<dbReference type="InterPro" id="IPR000504">
    <property type="entry name" value="RRM_dom"/>
</dbReference>
<dbReference type="GO" id="GO:0003723">
    <property type="term" value="F:RNA binding"/>
    <property type="evidence" value="ECO:0007669"/>
    <property type="project" value="UniProtKB-UniRule"/>
</dbReference>
<evidence type="ECO:0000256" key="1">
    <source>
        <dbReference type="ARBA" id="ARBA00008557"/>
    </source>
</evidence>
<keyword evidence="2" id="KW-0677">Repeat</keyword>
<feature type="domain" description="RRM" evidence="6">
    <location>
        <begin position="551"/>
        <end position="627"/>
    </location>
</feature>
<feature type="domain" description="PABC" evidence="7">
    <location>
        <begin position="198"/>
        <end position="275"/>
    </location>
</feature>
<proteinExistence type="inferred from homology"/>
<dbReference type="FunFam" id="3.30.70.330:FF:000091">
    <property type="entry name" value="Polyadenylate-binding protein"/>
    <property type="match status" value="1"/>
</dbReference>
<keyword evidence="3 4" id="KW-0694">RNA-binding</keyword>
<name>A0A6J8BKM0_MYTCO</name>
<evidence type="ECO:0000313" key="8">
    <source>
        <dbReference type="EMBL" id="CAC5384303.1"/>
    </source>
</evidence>
<dbReference type="AlphaFoldDB" id="A0A6J8BKM0"/>
<evidence type="ECO:0000256" key="4">
    <source>
        <dbReference type="PROSITE-ProRule" id="PRU00176"/>
    </source>
</evidence>
<dbReference type="EMBL" id="CACVKT020003514">
    <property type="protein sequence ID" value="CAC5384303.1"/>
    <property type="molecule type" value="Genomic_DNA"/>
</dbReference>
<dbReference type="InterPro" id="IPR035979">
    <property type="entry name" value="RBD_domain_sf"/>
</dbReference>
<dbReference type="SMART" id="SM00360">
    <property type="entry name" value="RRM"/>
    <property type="match status" value="4"/>
</dbReference>
<dbReference type="SUPFAM" id="SSF54928">
    <property type="entry name" value="RNA-binding domain, RBD"/>
    <property type="match status" value="2"/>
</dbReference>